<evidence type="ECO:0008006" key="4">
    <source>
        <dbReference type="Google" id="ProtNLM"/>
    </source>
</evidence>
<name>A0AAV4ZJZ7_9HYPH</name>
<dbReference type="AlphaFoldDB" id="A0AAV4ZJZ7"/>
<feature type="compositionally biased region" description="Basic and acidic residues" evidence="1">
    <location>
        <begin position="252"/>
        <end position="275"/>
    </location>
</feature>
<dbReference type="EMBL" id="BPQO01000006">
    <property type="protein sequence ID" value="GJD88166.1"/>
    <property type="molecule type" value="Genomic_DNA"/>
</dbReference>
<reference evidence="2" key="2">
    <citation type="submission" date="2021-08" db="EMBL/GenBank/DDBJ databases">
        <authorList>
            <person name="Tani A."/>
            <person name="Ola A."/>
            <person name="Ogura Y."/>
            <person name="Katsura K."/>
            <person name="Hayashi T."/>
        </authorList>
    </citation>
    <scope>NUCLEOTIDE SEQUENCE</scope>
    <source>
        <strain evidence="2">DSM 16372</strain>
    </source>
</reference>
<sequence>MPLTVDWAITLDGQNYTSRFNPYVMEIEVQDQDGTESDTARLTLADDGRLIMLKKGLMLSVSILGVKVFEGKTESPRYTLAKGDGGRLIISAKGFDAEKGAKEGKHFAKEDATLKEYLEEFAKKAGLSGIKVDEQLGKMKSPWRGPEGRSFIHEGNRLAREYGAAFKIQGDKAVFVKRGKGVTASGQPLPTIQATNPGNLLNVDIEPFEARSVYRDVRVQGFDRKTAKFFEEKVDIDTSGATGGASAVLRGKRSDKDDAKARGEGRKTEAERDKGGGTVEIDIEPQARAEGTCIVSGTRAGIDGTYRIASVTHTLRPGEGGGATTKLELKQPDDKAGKDSRKAGQTSEG</sequence>
<dbReference type="Proteomes" id="UP001055247">
    <property type="component" value="Unassembled WGS sequence"/>
</dbReference>
<dbReference type="RefSeq" id="WP_066920426.1">
    <property type="nucleotide sequence ID" value="NZ_BPQO01000006.1"/>
</dbReference>
<keyword evidence="3" id="KW-1185">Reference proteome</keyword>
<protein>
    <recommendedName>
        <fullName evidence="4">Late control D family protein</fullName>
    </recommendedName>
</protein>
<gene>
    <name evidence="2" type="ORF">BHAOGJBA_1679</name>
</gene>
<reference evidence="2" key="1">
    <citation type="journal article" date="2016" name="Front. Microbiol.">
        <title>Genome Sequence of the Piezophilic, Mesophilic Sulfate-Reducing Bacterium Desulfovibrio indicus J2T.</title>
        <authorList>
            <person name="Cao J."/>
            <person name="Maignien L."/>
            <person name="Shao Z."/>
            <person name="Alain K."/>
            <person name="Jebbar M."/>
        </authorList>
    </citation>
    <scope>NUCLEOTIDE SEQUENCE</scope>
    <source>
        <strain evidence="2">DSM 16372</strain>
    </source>
</reference>
<comment type="caution">
    <text evidence="2">The sequence shown here is derived from an EMBL/GenBank/DDBJ whole genome shotgun (WGS) entry which is preliminary data.</text>
</comment>
<organism evidence="2 3">
    <name type="scientific">Methylobacterium hispanicum</name>
    <dbReference type="NCBI Taxonomy" id="270350"/>
    <lineage>
        <taxon>Bacteria</taxon>
        <taxon>Pseudomonadati</taxon>
        <taxon>Pseudomonadota</taxon>
        <taxon>Alphaproteobacteria</taxon>
        <taxon>Hyphomicrobiales</taxon>
        <taxon>Methylobacteriaceae</taxon>
        <taxon>Methylobacterium</taxon>
    </lineage>
</organism>
<evidence type="ECO:0000313" key="3">
    <source>
        <dbReference type="Proteomes" id="UP001055247"/>
    </source>
</evidence>
<feature type="region of interest" description="Disordered" evidence="1">
    <location>
        <begin position="313"/>
        <end position="349"/>
    </location>
</feature>
<feature type="region of interest" description="Disordered" evidence="1">
    <location>
        <begin position="241"/>
        <end position="284"/>
    </location>
</feature>
<proteinExistence type="predicted"/>
<feature type="compositionally biased region" description="Basic and acidic residues" evidence="1">
    <location>
        <begin position="327"/>
        <end position="342"/>
    </location>
</feature>
<dbReference type="SUPFAM" id="SSF69279">
    <property type="entry name" value="Phage tail proteins"/>
    <property type="match status" value="1"/>
</dbReference>
<evidence type="ECO:0000256" key="1">
    <source>
        <dbReference type="SAM" id="MobiDB-lite"/>
    </source>
</evidence>
<evidence type="ECO:0000313" key="2">
    <source>
        <dbReference type="EMBL" id="GJD88166.1"/>
    </source>
</evidence>
<accession>A0AAV4ZJZ7</accession>